<proteinExistence type="predicted"/>
<feature type="non-terminal residue" evidence="2">
    <location>
        <position position="1"/>
    </location>
</feature>
<comment type="caution">
    <text evidence="2">The sequence shown here is derived from an EMBL/GenBank/DDBJ whole genome shotgun (WGS) entry which is preliminary data.</text>
</comment>
<evidence type="ECO:0000313" key="3">
    <source>
        <dbReference type="Proteomes" id="UP001287282"/>
    </source>
</evidence>
<dbReference type="RefSeq" id="WP_317124247.1">
    <property type="nucleotide sequence ID" value="NZ_JAWJBA010000524.1"/>
</dbReference>
<sequence>LLNRKISYIEIKPKQKGRFFEVHYTYEVYVAQMKKQPTTTMNALGCDVGVDRLLSCATNKGDTFLIDGKKLKSINQYFHKAISHLQ</sequence>
<dbReference type="InterPro" id="IPR001959">
    <property type="entry name" value="Transposase"/>
</dbReference>
<accession>A0ABU3XIU6</accession>
<dbReference type="Proteomes" id="UP001287282">
    <property type="component" value="Unassembled WGS sequence"/>
</dbReference>
<feature type="domain" description="Probable transposase IS891/IS1136/IS1341" evidence="1">
    <location>
        <begin position="26"/>
        <end position="86"/>
    </location>
</feature>
<evidence type="ECO:0000313" key="2">
    <source>
        <dbReference type="EMBL" id="MDV2687273.1"/>
    </source>
</evidence>
<keyword evidence="3" id="KW-1185">Reference proteome</keyword>
<name>A0ABU3XIU6_9BACI</name>
<evidence type="ECO:0000259" key="1">
    <source>
        <dbReference type="Pfam" id="PF01385"/>
    </source>
</evidence>
<reference evidence="2 3" key="1">
    <citation type="submission" date="2023-10" db="EMBL/GenBank/DDBJ databases">
        <title>Screening of Alkalihalobacillus lindianensis BZ-TG-R113 and Its Alleviation of Salt Stress on Rapeseed Growth.</title>
        <authorList>
            <person name="Zhao B."/>
            <person name="Guo T."/>
        </authorList>
    </citation>
    <scope>NUCLEOTIDE SEQUENCE [LARGE SCALE GENOMIC DNA]</scope>
    <source>
        <strain evidence="2 3">BZ-TG-R113</strain>
    </source>
</reference>
<organism evidence="2 3">
    <name type="scientific">Alkalihalophilus lindianensis</name>
    <dbReference type="NCBI Taxonomy" id="1630542"/>
    <lineage>
        <taxon>Bacteria</taxon>
        <taxon>Bacillati</taxon>
        <taxon>Bacillota</taxon>
        <taxon>Bacilli</taxon>
        <taxon>Bacillales</taxon>
        <taxon>Bacillaceae</taxon>
        <taxon>Alkalihalophilus</taxon>
    </lineage>
</organism>
<dbReference type="Pfam" id="PF01385">
    <property type="entry name" value="OrfB_IS605"/>
    <property type="match status" value="1"/>
</dbReference>
<gene>
    <name evidence="2" type="ORF">RYX56_23280</name>
</gene>
<dbReference type="EMBL" id="JAWJBA010000524">
    <property type="protein sequence ID" value="MDV2687273.1"/>
    <property type="molecule type" value="Genomic_DNA"/>
</dbReference>
<protein>
    <submittedName>
        <fullName evidence="2">Transposase</fullName>
    </submittedName>
</protein>
<feature type="non-terminal residue" evidence="2">
    <location>
        <position position="86"/>
    </location>
</feature>